<organism evidence="2 3">
    <name type="scientific">Ancylobacter radicis</name>
    <dbReference type="NCBI Taxonomy" id="2836179"/>
    <lineage>
        <taxon>Bacteria</taxon>
        <taxon>Pseudomonadati</taxon>
        <taxon>Pseudomonadota</taxon>
        <taxon>Alphaproteobacteria</taxon>
        <taxon>Hyphomicrobiales</taxon>
        <taxon>Xanthobacteraceae</taxon>
        <taxon>Ancylobacter</taxon>
    </lineage>
</organism>
<evidence type="ECO:0000313" key="3">
    <source>
        <dbReference type="Proteomes" id="UP001166585"/>
    </source>
</evidence>
<keyword evidence="1" id="KW-0732">Signal</keyword>
<feature type="signal peptide" evidence="1">
    <location>
        <begin position="1"/>
        <end position="30"/>
    </location>
</feature>
<feature type="chain" id="PRO_5045914212" description="DUF4412 domain-containing protein" evidence="1">
    <location>
        <begin position="31"/>
        <end position="211"/>
    </location>
</feature>
<proteinExistence type="predicted"/>
<dbReference type="EMBL" id="JAHCQH010000015">
    <property type="protein sequence ID" value="MBS9477268.1"/>
    <property type="molecule type" value="Genomic_DNA"/>
</dbReference>
<gene>
    <name evidence="2" type="ORF">KIP89_09135</name>
</gene>
<evidence type="ECO:0000313" key="2">
    <source>
        <dbReference type="EMBL" id="MBS9477268.1"/>
    </source>
</evidence>
<dbReference type="Proteomes" id="UP001166585">
    <property type="component" value="Unassembled WGS sequence"/>
</dbReference>
<evidence type="ECO:0008006" key="4">
    <source>
        <dbReference type="Google" id="ProtNLM"/>
    </source>
</evidence>
<evidence type="ECO:0000256" key="1">
    <source>
        <dbReference type="SAM" id="SignalP"/>
    </source>
</evidence>
<accession>A0ABS5R6J6</accession>
<protein>
    <recommendedName>
        <fullName evidence="4">DUF4412 domain-containing protein</fullName>
    </recommendedName>
</protein>
<sequence length="211" mass="22536">MLTNGPILPVWLATLACGGALAWVPAPALAAEKLPRPQVDYSLTARGPEDSRMKLAHKGERMRFEVSQPGMPGDMTGIVDLARNRMLMLVAIPGMGNRAFDVELPADFAAADPGGEGTRGGEDRVAGEICDIWRTREDRSGTPVEACITSDGITVRARAEVNGKPQIVFEAIELVRGPQDPALFELPPGVKVTRLPSGMQGMMPSLPGLLR</sequence>
<name>A0ABS5R6J6_9HYPH</name>
<keyword evidence="3" id="KW-1185">Reference proteome</keyword>
<dbReference type="RefSeq" id="WP_213755055.1">
    <property type="nucleotide sequence ID" value="NZ_JAHCQH010000015.1"/>
</dbReference>
<reference evidence="2" key="1">
    <citation type="submission" date="2021-05" db="EMBL/GenBank/DDBJ databases">
        <authorList>
            <person name="Sun Q."/>
            <person name="Inoue M."/>
        </authorList>
    </citation>
    <scope>NUCLEOTIDE SEQUENCE</scope>
    <source>
        <strain evidence="2">VKM B-3255</strain>
    </source>
</reference>
<comment type="caution">
    <text evidence="2">The sequence shown here is derived from an EMBL/GenBank/DDBJ whole genome shotgun (WGS) entry which is preliminary data.</text>
</comment>